<dbReference type="AlphaFoldDB" id="A0A255EJ53"/>
<feature type="compositionally biased region" description="Basic and acidic residues" evidence="1">
    <location>
        <begin position="777"/>
        <end position="788"/>
    </location>
</feature>
<feature type="region of interest" description="Disordered" evidence="1">
    <location>
        <begin position="777"/>
        <end position="834"/>
    </location>
</feature>
<organism evidence="2 3">
    <name type="scientific">Parenemella sanctibonifatiensis</name>
    <dbReference type="NCBI Taxonomy" id="2016505"/>
    <lineage>
        <taxon>Bacteria</taxon>
        <taxon>Bacillati</taxon>
        <taxon>Actinomycetota</taxon>
        <taxon>Actinomycetes</taxon>
        <taxon>Propionibacteriales</taxon>
        <taxon>Propionibacteriaceae</taxon>
        <taxon>Parenemella</taxon>
    </lineage>
</organism>
<reference evidence="2 3" key="1">
    <citation type="submission" date="2017-07" db="EMBL/GenBank/DDBJ databases">
        <title>Draft whole genome sequences of clinical Proprionibacteriaceae strains.</title>
        <authorList>
            <person name="Bernier A.-M."/>
            <person name="Bernard K."/>
            <person name="Domingo M.-C."/>
        </authorList>
    </citation>
    <scope>NUCLEOTIDE SEQUENCE [LARGE SCALE GENOMIC DNA]</scope>
    <source>
        <strain evidence="2 3">NML 160184</strain>
    </source>
</reference>
<proteinExistence type="predicted"/>
<evidence type="ECO:0000313" key="2">
    <source>
        <dbReference type="EMBL" id="OYN91556.1"/>
    </source>
</evidence>
<dbReference type="Proteomes" id="UP000216533">
    <property type="component" value="Unassembled WGS sequence"/>
</dbReference>
<gene>
    <name evidence="2" type="ORF">CGZ92_00325</name>
</gene>
<protein>
    <submittedName>
        <fullName evidence="2">Uncharacterized protein</fullName>
    </submittedName>
</protein>
<name>A0A255EJ53_9ACTN</name>
<evidence type="ECO:0000256" key="1">
    <source>
        <dbReference type="SAM" id="MobiDB-lite"/>
    </source>
</evidence>
<comment type="caution">
    <text evidence="2">The sequence shown here is derived from an EMBL/GenBank/DDBJ whole genome shotgun (WGS) entry which is preliminary data.</text>
</comment>
<feature type="region of interest" description="Disordered" evidence="1">
    <location>
        <begin position="735"/>
        <end position="761"/>
    </location>
</feature>
<sequence>MLFERLVQQQPSAARFVTQALGAAGFDRPSGVVSIDPSRRHEDDLSAIKRSARLLREAHDRAVGEGAATLVHTIAVPFPGLPPESTAIKPDFAIVAPSGDGGSSLLMGDVKDYERVRSRIDDGRMLKGFLQVALGAYAVDLWDELPRGMVVSEFGVLAVPRNSFLQPTPVIERLRDHRAEVVDRLAERIAEFETVQQLDDAAAHARHLEAKFDPTGCASCPLYACCRAEIRQSSAPDALLIELGVPTAQRAALVEAASGGAAPADASASVVANVRATQTGTALPTGQRRTDPIGQPGTINVVVAKSDGGSLGVHGIALRPDSADWDVRVFADPLAPTARHGVLRALGAHLDRAMAQVGEDPVHIVVPDLTTADLLVSIADSVAGVELRRIRWQHDLDQGRQPLTFEGEPATVPDELHPHARLAASFLLEADRSRALRLRSAIVDVRGTLSTLVVAGGPRRDSLRLDYLLGWAETLSGDPLDHREFADQIEAHEYTAGARLTSRNSDAILAAQPAAKKGQNAAYEELVRAELAYKQDVVDRTLDFLATMPTSGVREAHRVIEKDAQTVWRRRLAMQASDLVRFGRVSDYWRNIQVQQIDADDTSSDQLAALGSPQAALDKALDPGNRHLLVGDVVTLEPLTVRVNSRRLKDGESVVLLHVGDVALVDQTGVTIQPQAGGFKFDGVPVADVAAVADQPRVFELSFVTKPGVEIAEGGRLVLARYDYFGTYKNRKGLKVNRPGADDNASPKKDCTPDSYADDPDTHQWCCRPHAAYEAERSDAEAEERELGLRNPQVWPPALDEDGFDVAGAGEPTVDSVTGPIPPMPTDLSLSDLD</sequence>
<accession>A0A255EJ53</accession>
<evidence type="ECO:0000313" key="3">
    <source>
        <dbReference type="Proteomes" id="UP000216533"/>
    </source>
</evidence>
<dbReference type="EMBL" id="NMVI01000002">
    <property type="protein sequence ID" value="OYN91556.1"/>
    <property type="molecule type" value="Genomic_DNA"/>
</dbReference>